<keyword evidence="4" id="KW-0813">Transport</keyword>
<evidence type="ECO:0000256" key="10">
    <source>
        <dbReference type="ARBA" id="ARBA00025320"/>
    </source>
</evidence>
<feature type="transmembrane region" description="Helical" evidence="13">
    <location>
        <begin position="131"/>
        <end position="151"/>
    </location>
</feature>
<evidence type="ECO:0000256" key="11">
    <source>
        <dbReference type="ARBA" id="ARBA00031149"/>
    </source>
</evidence>
<comment type="function">
    <text evidence="10">Part of the binding-protein-dependent transport system for heme-iron. Responsible for the translocation of the substrate across the membrane.</text>
</comment>
<dbReference type="InterPro" id="IPR037294">
    <property type="entry name" value="ABC_BtuC-like"/>
</dbReference>
<reference evidence="14 15" key="1">
    <citation type="submission" date="2016-12" db="EMBL/GenBank/DDBJ databases">
        <title>Complete Genome Sequence of Lactobacillus fermentum Strain SNUV175, a Probiotic for Treatment of Bacterial Vaginosis.</title>
        <authorList>
            <person name="Lee S."/>
            <person name="You H.J."/>
            <person name="Kwon B."/>
            <person name="Ko G."/>
        </authorList>
    </citation>
    <scope>NUCLEOTIDE SEQUENCE [LARGE SCALE GENOMIC DNA]</scope>
    <source>
        <strain evidence="14 15">SNUV175</strain>
    </source>
</reference>
<dbReference type="Proteomes" id="UP000185427">
    <property type="component" value="Chromosome"/>
</dbReference>
<accession>A0A1L7GUR8</accession>
<keyword evidence="6 13" id="KW-0812">Transmembrane</keyword>
<evidence type="ECO:0000256" key="6">
    <source>
        <dbReference type="ARBA" id="ARBA00022692"/>
    </source>
</evidence>
<evidence type="ECO:0000256" key="2">
    <source>
        <dbReference type="ARBA" id="ARBA00007935"/>
    </source>
</evidence>
<proteinExistence type="inferred from homology"/>
<dbReference type="GO" id="GO:0022857">
    <property type="term" value="F:transmembrane transporter activity"/>
    <property type="evidence" value="ECO:0007669"/>
    <property type="project" value="InterPro"/>
</dbReference>
<dbReference type="GO" id="GO:0005886">
    <property type="term" value="C:plasma membrane"/>
    <property type="evidence" value="ECO:0007669"/>
    <property type="project" value="UniProtKB-SubCell"/>
</dbReference>
<evidence type="ECO:0000256" key="8">
    <source>
        <dbReference type="ARBA" id="ARBA00023004"/>
    </source>
</evidence>
<evidence type="ECO:0000256" key="12">
    <source>
        <dbReference type="ARBA" id="ARBA00031465"/>
    </source>
</evidence>
<protein>
    <recommendedName>
        <fullName evidence="3">Probable heme-iron transport system permease protein IsdF</fullName>
    </recommendedName>
    <alternativeName>
        <fullName evidence="12">Iron-regulated surface determinant protein F</fullName>
    </alternativeName>
    <alternativeName>
        <fullName evidence="11">Staphylococcal iron-regulated protein G</fullName>
    </alternativeName>
</protein>
<evidence type="ECO:0000313" key="14">
    <source>
        <dbReference type="EMBL" id="APU45721.1"/>
    </source>
</evidence>
<feature type="transmembrane region" description="Helical" evidence="13">
    <location>
        <begin position="50"/>
        <end position="68"/>
    </location>
</feature>
<keyword evidence="5" id="KW-1003">Cell membrane</keyword>
<evidence type="ECO:0000256" key="13">
    <source>
        <dbReference type="SAM" id="Phobius"/>
    </source>
</evidence>
<sequence>MKRSAISYLVLAVLLVVTVWIALTNGASHFSLLKMTATDANTLFNIRLPRIITALMAGAMLSVSGAFFQAALRNPIADPGIMGVSAGAALFAFIGALLLPSFFFGKVVFAFVGGALALGVLIFFQPQMDPYRLILIGVALNATFTGIASVFSSTSQVSLGTVTWLGCLTVTVLGILGLIGVVLVTNWGNYLKVSDEQLRSLGLSAGKLRLALLGLAVFLATTSTVVIGVIAFIGIIVPHVGRVLVGRDYRAVVPFAALAGAWLMLAVDTIGRLVIQPSEIPAATLLAIIGGPVLIFILAHKKGGARHV</sequence>
<dbReference type="EMBL" id="CP019030">
    <property type="protein sequence ID" value="APU45721.1"/>
    <property type="molecule type" value="Genomic_DNA"/>
</dbReference>
<organism evidence="14 15">
    <name type="scientific">Limosilactobacillus fermentum</name>
    <name type="common">Lactobacillus fermentum</name>
    <dbReference type="NCBI Taxonomy" id="1613"/>
    <lineage>
        <taxon>Bacteria</taxon>
        <taxon>Bacillati</taxon>
        <taxon>Bacillota</taxon>
        <taxon>Bacilli</taxon>
        <taxon>Lactobacillales</taxon>
        <taxon>Lactobacillaceae</taxon>
        <taxon>Limosilactobacillus</taxon>
    </lineage>
</organism>
<dbReference type="InterPro" id="IPR000522">
    <property type="entry name" value="ABC_transptr_permease_BtuC"/>
</dbReference>
<feature type="transmembrane region" description="Helical" evidence="13">
    <location>
        <begin position="280"/>
        <end position="299"/>
    </location>
</feature>
<keyword evidence="9 13" id="KW-0472">Membrane</keyword>
<evidence type="ECO:0000313" key="15">
    <source>
        <dbReference type="Proteomes" id="UP000185427"/>
    </source>
</evidence>
<dbReference type="SUPFAM" id="SSF81345">
    <property type="entry name" value="ABC transporter involved in vitamin B12 uptake, BtuC"/>
    <property type="match status" value="1"/>
</dbReference>
<dbReference type="Gene3D" id="1.10.3470.10">
    <property type="entry name" value="ABC transporter involved in vitamin B12 uptake, BtuC"/>
    <property type="match status" value="1"/>
</dbReference>
<dbReference type="AlphaFoldDB" id="A0A1L7GUR8"/>
<gene>
    <name evidence="14" type="ORF">BUW47_04400</name>
</gene>
<dbReference type="PANTHER" id="PTHR30472">
    <property type="entry name" value="FERRIC ENTEROBACTIN TRANSPORT SYSTEM PERMEASE PROTEIN"/>
    <property type="match status" value="1"/>
</dbReference>
<feature type="transmembrane region" description="Helical" evidence="13">
    <location>
        <begin position="210"/>
        <end position="237"/>
    </location>
</feature>
<keyword evidence="7 13" id="KW-1133">Transmembrane helix</keyword>
<evidence type="ECO:0000256" key="7">
    <source>
        <dbReference type="ARBA" id="ARBA00022989"/>
    </source>
</evidence>
<evidence type="ECO:0000256" key="1">
    <source>
        <dbReference type="ARBA" id="ARBA00004651"/>
    </source>
</evidence>
<feature type="transmembrane region" description="Helical" evidence="13">
    <location>
        <begin position="104"/>
        <end position="124"/>
    </location>
</feature>
<feature type="transmembrane region" description="Helical" evidence="13">
    <location>
        <begin position="80"/>
        <end position="98"/>
    </location>
</feature>
<dbReference type="OrthoDB" id="9811721at2"/>
<dbReference type="PANTHER" id="PTHR30472:SF21">
    <property type="entry name" value="HEME-IRON TRANSPORT SYSTEM PERMEASE PROTEIN ISDF-RELATED"/>
    <property type="match status" value="1"/>
</dbReference>
<evidence type="ECO:0000256" key="5">
    <source>
        <dbReference type="ARBA" id="ARBA00022475"/>
    </source>
</evidence>
<dbReference type="GO" id="GO:0033214">
    <property type="term" value="P:siderophore-iron import into cell"/>
    <property type="evidence" value="ECO:0007669"/>
    <property type="project" value="TreeGrafter"/>
</dbReference>
<comment type="subcellular location">
    <subcellularLocation>
        <location evidence="1">Cell membrane</location>
        <topology evidence="1">Multi-pass membrane protein</topology>
    </subcellularLocation>
</comment>
<evidence type="ECO:0000256" key="4">
    <source>
        <dbReference type="ARBA" id="ARBA00022448"/>
    </source>
</evidence>
<feature type="transmembrane region" description="Helical" evidence="13">
    <location>
        <begin position="163"/>
        <end position="189"/>
    </location>
</feature>
<dbReference type="Pfam" id="PF01032">
    <property type="entry name" value="FecCD"/>
    <property type="match status" value="1"/>
</dbReference>
<comment type="similarity">
    <text evidence="2">Belongs to the binding-protein-dependent transport system permease family. FecCD subfamily.</text>
</comment>
<evidence type="ECO:0000256" key="9">
    <source>
        <dbReference type="ARBA" id="ARBA00023136"/>
    </source>
</evidence>
<dbReference type="CDD" id="cd06550">
    <property type="entry name" value="TM_ABC_iron-siderophores_like"/>
    <property type="match status" value="1"/>
</dbReference>
<name>A0A1L7GUR8_LIMFE</name>
<keyword evidence="8" id="KW-0408">Iron</keyword>
<dbReference type="RefSeq" id="WP_075667268.1">
    <property type="nucleotide sequence ID" value="NZ_CP019030.1"/>
</dbReference>
<feature type="transmembrane region" description="Helical" evidence="13">
    <location>
        <begin position="249"/>
        <end position="268"/>
    </location>
</feature>
<evidence type="ECO:0000256" key="3">
    <source>
        <dbReference type="ARBA" id="ARBA00018524"/>
    </source>
</evidence>